<dbReference type="OrthoDB" id="2063291at2"/>
<dbReference type="InterPro" id="IPR036237">
    <property type="entry name" value="Xyl_isomerase-like_sf"/>
</dbReference>
<dbReference type="SUPFAM" id="SSF51658">
    <property type="entry name" value="Xylose isomerase-like"/>
    <property type="match status" value="1"/>
</dbReference>
<name>A0A4P5PKC0_9ENTE</name>
<comment type="caution">
    <text evidence="2">The sequence shown here is derived from an EMBL/GenBank/DDBJ whole genome shotgun (WGS) entry which is preliminary data.</text>
</comment>
<dbReference type="Pfam" id="PF01261">
    <property type="entry name" value="AP_endonuc_2"/>
    <property type="match status" value="1"/>
</dbReference>
<dbReference type="PANTHER" id="PTHR12110">
    <property type="entry name" value="HYDROXYPYRUVATE ISOMERASE"/>
    <property type="match status" value="1"/>
</dbReference>
<dbReference type="PANTHER" id="PTHR12110:SF21">
    <property type="entry name" value="XYLOSE ISOMERASE-LIKE TIM BARREL DOMAIN-CONTAINING PROTEIN"/>
    <property type="match status" value="1"/>
</dbReference>
<sequence length="286" mass="31657">MLNLAIRGHDLSEVTSLESLAEKTQAQGIQTLQLALGLSFPALLSEGRNINPGLGQLVKGTLQRKNIQVGILSCYINLIHPDRTLREAALSKFESYLRHARYFGAAMVATETGNVFPEIRYTTKNFTEAAFEEMVQGIERLTAVGEQQQMLVGIEPGLNHPLHSLDRTAQLLQRVDSAYLGIILDPTNLITSETYRSQAALVQEAFDRFGDKIIAVHLKDFQVREDQIIPVDLGTGVIDYPAICQVIAKEKPGTFVVLEETKDQAIGNAVSLIQQVLKKERESCNE</sequence>
<evidence type="ECO:0000313" key="3">
    <source>
        <dbReference type="Proteomes" id="UP000290567"/>
    </source>
</evidence>
<dbReference type="RefSeq" id="WP_146622230.1">
    <property type="nucleotide sequence ID" value="NZ_BJCC01000013.1"/>
</dbReference>
<feature type="domain" description="Xylose isomerase-like TIM barrel" evidence="1">
    <location>
        <begin position="56"/>
        <end position="264"/>
    </location>
</feature>
<organism evidence="2 3">
    <name type="scientific">Enterococcus florum</name>
    <dbReference type="NCBI Taxonomy" id="2480627"/>
    <lineage>
        <taxon>Bacteria</taxon>
        <taxon>Bacillati</taxon>
        <taxon>Bacillota</taxon>
        <taxon>Bacilli</taxon>
        <taxon>Lactobacillales</taxon>
        <taxon>Enterococcaceae</taxon>
        <taxon>Enterococcus</taxon>
    </lineage>
</organism>
<evidence type="ECO:0000313" key="2">
    <source>
        <dbReference type="EMBL" id="GCF93783.1"/>
    </source>
</evidence>
<dbReference type="InterPro" id="IPR050312">
    <property type="entry name" value="IolE/XylAMocC-like"/>
</dbReference>
<keyword evidence="2" id="KW-0413">Isomerase</keyword>
<gene>
    <name evidence="2" type="primary">xylA</name>
    <name evidence="2" type="ORF">NRIC_16740</name>
</gene>
<evidence type="ECO:0000259" key="1">
    <source>
        <dbReference type="Pfam" id="PF01261"/>
    </source>
</evidence>
<dbReference type="Gene3D" id="3.20.20.150">
    <property type="entry name" value="Divalent-metal-dependent TIM barrel enzymes"/>
    <property type="match status" value="1"/>
</dbReference>
<reference evidence="3" key="1">
    <citation type="submission" date="2019-02" db="EMBL/GenBank/DDBJ databases">
        <title>Draft genome sequence of Enterococcus sp. Gos25-1.</title>
        <authorList>
            <person name="Tanaka N."/>
            <person name="Shiwa Y."/>
            <person name="Fujita N."/>
        </authorList>
    </citation>
    <scope>NUCLEOTIDE SEQUENCE [LARGE SCALE GENOMIC DNA]</scope>
    <source>
        <strain evidence="3">Gos25-1</strain>
    </source>
</reference>
<dbReference type="AlphaFoldDB" id="A0A4P5PKC0"/>
<protein>
    <submittedName>
        <fullName evidence="2">Xylose isomerase</fullName>
    </submittedName>
</protein>
<accession>A0A4P5PKC0</accession>
<dbReference type="InterPro" id="IPR013022">
    <property type="entry name" value="Xyl_isomerase-like_TIM-brl"/>
</dbReference>
<dbReference type="GO" id="GO:0016853">
    <property type="term" value="F:isomerase activity"/>
    <property type="evidence" value="ECO:0007669"/>
    <property type="project" value="UniProtKB-KW"/>
</dbReference>
<dbReference type="EMBL" id="BJCC01000013">
    <property type="protein sequence ID" value="GCF93783.1"/>
    <property type="molecule type" value="Genomic_DNA"/>
</dbReference>
<keyword evidence="3" id="KW-1185">Reference proteome</keyword>
<proteinExistence type="predicted"/>
<dbReference type="Proteomes" id="UP000290567">
    <property type="component" value="Unassembled WGS sequence"/>
</dbReference>